<name>A0A0F9NWT5_9ZZZZ</name>
<gene>
    <name evidence="2" type="ORF">LCGC14_1209620</name>
</gene>
<dbReference type="GO" id="GO:0006259">
    <property type="term" value="P:DNA metabolic process"/>
    <property type="evidence" value="ECO:0007669"/>
    <property type="project" value="InterPro"/>
</dbReference>
<feature type="region of interest" description="Disordered" evidence="1">
    <location>
        <begin position="275"/>
        <end position="315"/>
    </location>
</feature>
<dbReference type="AlphaFoldDB" id="A0A0F9NWT5"/>
<evidence type="ECO:0000313" key="2">
    <source>
        <dbReference type="EMBL" id="KKM93310.1"/>
    </source>
</evidence>
<proteinExistence type="predicted"/>
<evidence type="ECO:0008006" key="3">
    <source>
        <dbReference type="Google" id="ProtNLM"/>
    </source>
</evidence>
<protein>
    <recommendedName>
        <fullName evidence="3">Phage recombination protein Bet</fullName>
    </recommendedName>
</protein>
<accession>A0A0F9NWT5</accession>
<dbReference type="GO" id="GO:0003677">
    <property type="term" value="F:DNA binding"/>
    <property type="evidence" value="ECO:0007669"/>
    <property type="project" value="InterPro"/>
</dbReference>
<comment type="caution">
    <text evidence="2">The sequence shown here is derived from an EMBL/GenBank/DDBJ whole genome shotgun (WGS) entry which is preliminary data.</text>
</comment>
<dbReference type="InterPro" id="IPR018330">
    <property type="entry name" value="RecT_fam"/>
</dbReference>
<evidence type="ECO:0000256" key="1">
    <source>
        <dbReference type="SAM" id="MobiDB-lite"/>
    </source>
</evidence>
<dbReference type="EMBL" id="LAZR01006283">
    <property type="protein sequence ID" value="KKM93310.1"/>
    <property type="molecule type" value="Genomic_DNA"/>
</dbReference>
<sequence>MNKNKPSEAGQAQSTTLPAVVGGTMKKGLSAALADKYGLDEGRFLDTVKATCFPDGGKKVSNEQLAAFLIVANEYGLNPFIRQIYAFTKDEGITPIVPIDGWAKIVNEHPQFDGLEFIDVTKDGKIVSITCIIYRKDRKHAIGVPEYLAECMRNTSPWNQWPFRMLRHKAFIQAARLAFGLSGIVDPDEANRIEGAEIVDAEVLPDSAIDELFGGSDETTGPSSAFDEAVAWLSQKHGVDEAAILKALKRENSAQVTEVDLATLSKMAQEIKDGEKTVEEVFGKQVQQPETKETPAASDEGKQADESPESKGVGY</sequence>
<reference evidence="2" key="1">
    <citation type="journal article" date="2015" name="Nature">
        <title>Complex archaea that bridge the gap between prokaryotes and eukaryotes.</title>
        <authorList>
            <person name="Spang A."/>
            <person name="Saw J.H."/>
            <person name="Jorgensen S.L."/>
            <person name="Zaremba-Niedzwiedzka K."/>
            <person name="Martijn J."/>
            <person name="Lind A.E."/>
            <person name="van Eijk R."/>
            <person name="Schleper C."/>
            <person name="Guy L."/>
            <person name="Ettema T.J."/>
        </authorList>
    </citation>
    <scope>NUCLEOTIDE SEQUENCE</scope>
</reference>
<dbReference type="Pfam" id="PF03837">
    <property type="entry name" value="RecT"/>
    <property type="match status" value="1"/>
</dbReference>
<organism evidence="2">
    <name type="scientific">marine sediment metagenome</name>
    <dbReference type="NCBI Taxonomy" id="412755"/>
    <lineage>
        <taxon>unclassified sequences</taxon>
        <taxon>metagenomes</taxon>
        <taxon>ecological metagenomes</taxon>
    </lineage>
</organism>
<feature type="compositionally biased region" description="Basic and acidic residues" evidence="1">
    <location>
        <begin position="299"/>
        <end position="309"/>
    </location>
</feature>